<dbReference type="AlphaFoldDB" id="A0A643FVR4"/>
<dbReference type="Gene3D" id="2.60.120.10">
    <property type="entry name" value="Jelly Rolls"/>
    <property type="match status" value="1"/>
</dbReference>
<dbReference type="SUPFAM" id="SSF51182">
    <property type="entry name" value="RmlC-like cupins"/>
    <property type="match status" value="1"/>
</dbReference>
<dbReference type="EMBL" id="CP062803">
    <property type="protein sequence ID" value="QOT75811.1"/>
    <property type="molecule type" value="Genomic_DNA"/>
</dbReference>
<dbReference type="Proteomes" id="UP000397656">
    <property type="component" value="Chromosome 1"/>
</dbReference>
<dbReference type="GeneID" id="98402581"/>
<dbReference type="PANTHER" id="PTHR37943:SF1">
    <property type="entry name" value="PROTEIN VES"/>
    <property type="match status" value="1"/>
</dbReference>
<dbReference type="PANTHER" id="PTHR37943">
    <property type="entry name" value="PROTEIN VES"/>
    <property type="match status" value="1"/>
</dbReference>
<accession>A0A643FVR4</accession>
<evidence type="ECO:0000313" key="1">
    <source>
        <dbReference type="EMBL" id="QOT75811.1"/>
    </source>
</evidence>
<reference evidence="1 2" key="1">
    <citation type="submission" date="2020-10" db="EMBL/GenBank/DDBJ databases">
        <title>Complete genome sequence of Cupriavidus basilensis CCUG 49340T.</title>
        <authorList>
            <person name="Salva-Serra F."/>
            <person name="Donoso R.A."/>
            <person name="Cho K.H."/>
            <person name="Yoo J.A."/>
            <person name="Lee K."/>
            <person name="Yoon S.-H."/>
            <person name="Perez-Pantoja D."/>
            <person name="Moore E.R.B."/>
        </authorList>
    </citation>
    <scope>NUCLEOTIDE SEQUENCE [LARGE SCALE GENOMIC DNA]</scope>
    <source>
        <strain evidence="2">CCUG 49340</strain>
    </source>
</reference>
<gene>
    <name evidence="1" type="ORF">F7R26_016825</name>
</gene>
<evidence type="ECO:0000313" key="2">
    <source>
        <dbReference type="Proteomes" id="UP000397656"/>
    </source>
</evidence>
<dbReference type="Pfam" id="PF05962">
    <property type="entry name" value="HutD"/>
    <property type="match status" value="1"/>
</dbReference>
<proteinExistence type="predicted"/>
<dbReference type="InterPro" id="IPR011051">
    <property type="entry name" value="RmlC_Cupin_sf"/>
</dbReference>
<dbReference type="CDD" id="cd20293">
    <property type="entry name" value="cupin_HutD_N"/>
    <property type="match status" value="1"/>
</dbReference>
<protein>
    <submittedName>
        <fullName evidence="1">HutD family protein</fullName>
    </submittedName>
</protein>
<dbReference type="InterPro" id="IPR010282">
    <property type="entry name" value="Uncharacterised_HutD/Ves"/>
</dbReference>
<dbReference type="RefSeq" id="WP_150986035.1">
    <property type="nucleotide sequence ID" value="NZ_CP062803.1"/>
</dbReference>
<name>A0A643FVR4_9BURK</name>
<organism evidence="1 2">
    <name type="scientific">Cupriavidus basilensis</name>
    <dbReference type="NCBI Taxonomy" id="68895"/>
    <lineage>
        <taxon>Bacteria</taxon>
        <taxon>Pseudomonadati</taxon>
        <taxon>Pseudomonadota</taxon>
        <taxon>Betaproteobacteria</taxon>
        <taxon>Burkholderiales</taxon>
        <taxon>Burkholderiaceae</taxon>
        <taxon>Cupriavidus</taxon>
    </lineage>
</organism>
<sequence length="203" mass="21452">MNGVERFSLGALAAQPWKNGGGVTREIAAWPPGAGMDAFLWRVSVADIAADGPFSAFPGIDRQIVLLDGAGVRLLADDGSFDHRLDTVGEPFAFAGERGVQATLLDGATRDFNVMTRRGQCRASVVAARDEFTIAPGAHVVLLFVVEGAWRHGVAGQGGQAVLASDDGMLFAEGVAVPYRLQAMSEPALCLCVTLELELENLR</sequence>
<dbReference type="InterPro" id="IPR014710">
    <property type="entry name" value="RmlC-like_jellyroll"/>
</dbReference>